<dbReference type="GO" id="GO:0005634">
    <property type="term" value="C:nucleus"/>
    <property type="evidence" value="ECO:0007669"/>
    <property type="project" value="UniProtKB-SubCell"/>
</dbReference>
<keyword evidence="7 12" id="KW-0546">Nucleotide metabolism</keyword>
<evidence type="ECO:0000256" key="8">
    <source>
        <dbReference type="ARBA" id="ARBA00054940"/>
    </source>
</evidence>
<dbReference type="AlphaFoldDB" id="A0A1R1Y4R6"/>
<dbReference type="GO" id="GO:0036222">
    <property type="term" value="F:XTP diphosphatase activity"/>
    <property type="evidence" value="ECO:0007669"/>
    <property type="project" value="UniProtKB-UniRule"/>
</dbReference>
<dbReference type="GO" id="GO:0036220">
    <property type="term" value="F:ITP diphosphatase activity"/>
    <property type="evidence" value="ECO:0007669"/>
    <property type="project" value="UniProtKB-UniRule"/>
</dbReference>
<comment type="catalytic activity">
    <reaction evidence="11">
        <text>N(6)-hydroxy-dATP + H2O = N(6)-hydroxy-dAMP + diphosphate + H(+)</text>
        <dbReference type="Rhea" id="RHEA:83971"/>
        <dbReference type="ChEBI" id="CHEBI:15377"/>
        <dbReference type="ChEBI" id="CHEBI:15378"/>
        <dbReference type="ChEBI" id="CHEBI:33019"/>
        <dbReference type="ChEBI" id="CHEBI:233529"/>
        <dbReference type="ChEBI" id="CHEBI:233530"/>
    </reaction>
    <physiologicalReaction direction="left-to-right" evidence="11">
        <dbReference type="Rhea" id="RHEA:83972"/>
    </physiologicalReaction>
</comment>
<keyword evidence="5 12" id="KW-0378">Hydrolase</keyword>
<comment type="caution">
    <text evidence="14">The sequence shown here is derived from an EMBL/GenBank/DDBJ whole genome shotgun (WGS) entry which is preliminary data.</text>
</comment>
<dbReference type="PANTHER" id="PTHR11067:SF9">
    <property type="entry name" value="INOSINE TRIPHOSPHATE PYROPHOSPHATASE"/>
    <property type="match status" value="1"/>
</dbReference>
<protein>
    <recommendedName>
        <fullName evidence="12">Inosine triphosphate pyrophosphatase</fullName>
        <shortName evidence="12">ITPase</shortName>
        <shortName evidence="12">Inosine triphosphatase</shortName>
        <ecNumber evidence="12">3.6.1.66</ecNumber>
    </recommendedName>
    <alternativeName>
        <fullName evidence="12">Non-canonical purine NTP pyrophosphatase</fullName>
    </alternativeName>
    <alternativeName>
        <fullName evidence="12">Non-standard purine NTP pyrophosphatase</fullName>
    </alternativeName>
    <alternativeName>
        <fullName evidence="12">Nucleoside-triphosphate diphosphatase</fullName>
    </alternativeName>
    <alternativeName>
        <fullName evidence="12">Nucleoside-triphosphate pyrophosphatase</fullName>
        <shortName evidence="12">NTPase</shortName>
    </alternativeName>
    <alternativeName>
        <fullName evidence="12">XTP/dITP diphosphatase</fullName>
    </alternativeName>
</protein>
<dbReference type="GO" id="GO:0046872">
    <property type="term" value="F:metal ion binding"/>
    <property type="evidence" value="ECO:0007669"/>
    <property type="project" value="UniProtKB-KW"/>
</dbReference>
<dbReference type="GO" id="GO:0000166">
    <property type="term" value="F:nucleotide binding"/>
    <property type="evidence" value="ECO:0007669"/>
    <property type="project" value="UniProtKB-KW"/>
</dbReference>
<comment type="catalytic activity">
    <reaction evidence="9">
        <text>ITP + H2O = IMP + diphosphate + H(+)</text>
        <dbReference type="Rhea" id="RHEA:29399"/>
        <dbReference type="ChEBI" id="CHEBI:15377"/>
        <dbReference type="ChEBI" id="CHEBI:15378"/>
        <dbReference type="ChEBI" id="CHEBI:33019"/>
        <dbReference type="ChEBI" id="CHEBI:58053"/>
        <dbReference type="ChEBI" id="CHEBI:61402"/>
        <dbReference type="EC" id="3.6.1.66"/>
    </reaction>
    <physiologicalReaction direction="left-to-right" evidence="9">
        <dbReference type="Rhea" id="RHEA:29400"/>
    </physiologicalReaction>
</comment>
<keyword evidence="2 12" id="KW-0963">Cytoplasm</keyword>
<comment type="function">
    <text evidence="12">Pyrophosphatase that hydrolyzes non-canonical purine nucleotides such as inosine triphosphate (ITP), deoxyinosine triphosphate (dITP) or xanthosine 5'-triphosphate (XTP) to their respective monophosphate derivatives. The enzyme does not distinguish between the deoxy- and ribose forms. Probably excludes non-canonical purines from RNA and DNA precursor pools, thus preventing their incorporation into RNA and DNA and avoiding chromosomal lesions.</text>
</comment>
<keyword evidence="3 12" id="KW-0479">Metal-binding</keyword>
<comment type="subunit">
    <text evidence="12">Homodimer.</text>
</comment>
<keyword evidence="4 12" id="KW-0547">Nucleotide-binding</keyword>
<dbReference type="FunFam" id="3.90.950.10:FF:000003">
    <property type="entry name" value="Inosine triphosphate pyrophosphatase"/>
    <property type="match status" value="1"/>
</dbReference>
<evidence type="ECO:0000256" key="10">
    <source>
        <dbReference type="ARBA" id="ARBA00093255"/>
    </source>
</evidence>
<dbReference type="SUPFAM" id="SSF52972">
    <property type="entry name" value="ITPase-like"/>
    <property type="match status" value="1"/>
</dbReference>
<feature type="binding site" evidence="12">
    <location>
        <position position="37"/>
    </location>
    <ligand>
        <name>Mg(2+)</name>
        <dbReference type="ChEBI" id="CHEBI:18420"/>
    </ligand>
</feature>
<evidence type="ECO:0000256" key="4">
    <source>
        <dbReference type="ARBA" id="ARBA00022741"/>
    </source>
</evidence>
<dbReference type="NCBIfam" id="TIGR00042">
    <property type="entry name" value="RdgB/HAM1 family non-canonical purine NTP pyrophosphatase"/>
    <property type="match status" value="1"/>
</dbReference>
<name>A0A1R1Y4R6_9FUNG</name>
<reference evidence="14 15" key="1">
    <citation type="submission" date="2017-01" db="EMBL/GenBank/DDBJ databases">
        <authorList>
            <person name="Mah S.A."/>
            <person name="Swanson W.J."/>
            <person name="Moy G.W."/>
            <person name="Vacquier V.D."/>
        </authorList>
    </citation>
    <scope>NUCLEOTIDE SEQUENCE [LARGE SCALE GENOMIC DNA]</scope>
    <source>
        <strain evidence="14 15">GSMNP</strain>
    </source>
</reference>
<feature type="binding site" evidence="12">
    <location>
        <position position="164"/>
    </location>
    <ligand>
        <name>ITP</name>
        <dbReference type="ChEBI" id="CHEBI:61402"/>
    </ligand>
</feature>
<evidence type="ECO:0000256" key="3">
    <source>
        <dbReference type="ARBA" id="ARBA00022723"/>
    </source>
</evidence>
<evidence type="ECO:0000256" key="11">
    <source>
        <dbReference type="ARBA" id="ARBA00093271"/>
    </source>
</evidence>
<dbReference type="STRING" id="133412.A0A1R1Y4R6"/>
<comment type="catalytic activity">
    <reaction evidence="12">
        <text>XTP + H2O = XMP + diphosphate + H(+)</text>
        <dbReference type="Rhea" id="RHEA:28610"/>
        <dbReference type="ChEBI" id="CHEBI:15377"/>
        <dbReference type="ChEBI" id="CHEBI:15378"/>
        <dbReference type="ChEBI" id="CHEBI:33019"/>
        <dbReference type="ChEBI" id="CHEBI:57464"/>
        <dbReference type="ChEBI" id="CHEBI:61314"/>
        <dbReference type="EC" id="3.6.1.66"/>
    </reaction>
</comment>
<dbReference type="InterPro" id="IPR027502">
    <property type="entry name" value="ITPase"/>
</dbReference>
<dbReference type="OrthoDB" id="6288734at2759"/>
<dbReference type="EC" id="3.6.1.66" evidence="12"/>
<evidence type="ECO:0000256" key="6">
    <source>
        <dbReference type="ARBA" id="ARBA00022842"/>
    </source>
</evidence>
<dbReference type="CDD" id="cd00515">
    <property type="entry name" value="HAM1"/>
    <property type="match status" value="1"/>
</dbReference>
<dbReference type="GO" id="GO:0035870">
    <property type="term" value="F:dITP diphosphatase activity"/>
    <property type="evidence" value="ECO:0007669"/>
    <property type="project" value="UniProtKB-UniRule"/>
</dbReference>
<comment type="catalytic activity">
    <reaction evidence="10">
        <text>dITP + H2O = dIMP + diphosphate + H(+)</text>
        <dbReference type="Rhea" id="RHEA:28342"/>
        <dbReference type="ChEBI" id="CHEBI:15377"/>
        <dbReference type="ChEBI" id="CHEBI:15378"/>
        <dbReference type="ChEBI" id="CHEBI:33019"/>
        <dbReference type="ChEBI" id="CHEBI:61194"/>
        <dbReference type="ChEBI" id="CHEBI:61382"/>
        <dbReference type="EC" id="3.6.1.66"/>
    </reaction>
    <physiologicalReaction direction="left-to-right" evidence="10">
        <dbReference type="Rhea" id="RHEA:28343"/>
    </physiologicalReaction>
</comment>
<keyword evidence="12" id="KW-0464">Manganese</keyword>
<evidence type="ECO:0000313" key="15">
    <source>
        <dbReference type="Proteomes" id="UP000187283"/>
    </source>
</evidence>
<feature type="binding site" evidence="12">
    <location>
        <begin position="7"/>
        <end position="12"/>
    </location>
    <ligand>
        <name>ITP</name>
        <dbReference type="ChEBI" id="CHEBI:61402"/>
    </ligand>
</feature>
<evidence type="ECO:0000256" key="2">
    <source>
        <dbReference type="ARBA" id="ARBA00022490"/>
    </source>
</evidence>
<sequence>MNITFVTGNKNKLKEVEKILSANPKISLSSRDVDLPEIQGTAAEISIHKCKQAAEIVNGPVITEDTSLCFNAFNGLPGPYIKWFLKELGPAGLTKMLAAFPDKSAYAKCTLTYSPGPGAEPVLFDGITDGSIVEPRGPTTFGWDPVFLPDGFDQTYAEMSPETKNSISHRYRSLVLLQEYLNKLDH</sequence>
<gene>
    <name evidence="14" type="ORF">AYI70_g3151</name>
</gene>
<accession>A0A1R1Y4R6</accession>
<keyword evidence="6 12" id="KW-0460">Magnesium</keyword>
<feature type="binding site" evidence="12">
    <location>
        <position position="49"/>
    </location>
    <ligand>
        <name>ITP</name>
        <dbReference type="ChEBI" id="CHEBI:61402"/>
    </ligand>
</feature>
<comment type="cofactor">
    <cofactor evidence="12">
        <name>Mg(2+)</name>
        <dbReference type="ChEBI" id="CHEBI:18420"/>
    </cofactor>
    <cofactor evidence="12">
        <name>Mn(2+)</name>
        <dbReference type="ChEBI" id="CHEBI:29035"/>
    </cofactor>
    <text evidence="12">Binds 1 divalent metal cation per subunit; can use either Mg(2+) or Mn(2+).</text>
</comment>
<dbReference type="HAMAP" id="MF_03148">
    <property type="entry name" value="HAM1_NTPase"/>
    <property type="match status" value="1"/>
</dbReference>
<evidence type="ECO:0000256" key="7">
    <source>
        <dbReference type="ARBA" id="ARBA00023080"/>
    </source>
</evidence>
<keyword evidence="12" id="KW-0539">Nucleus</keyword>
<dbReference type="Proteomes" id="UP000187283">
    <property type="component" value="Unassembled WGS sequence"/>
</dbReference>
<evidence type="ECO:0000256" key="13">
    <source>
        <dbReference type="RuleBase" id="RU003781"/>
    </source>
</evidence>
<evidence type="ECO:0000313" key="14">
    <source>
        <dbReference type="EMBL" id="OMJ21977.1"/>
    </source>
</evidence>
<feature type="binding site" evidence="12">
    <location>
        <begin position="141"/>
        <end position="144"/>
    </location>
    <ligand>
        <name>ITP</name>
        <dbReference type="ChEBI" id="CHEBI:61402"/>
    </ligand>
</feature>
<dbReference type="EMBL" id="LSSN01000873">
    <property type="protein sequence ID" value="OMJ21977.1"/>
    <property type="molecule type" value="Genomic_DNA"/>
</dbReference>
<evidence type="ECO:0000256" key="5">
    <source>
        <dbReference type="ARBA" id="ARBA00022801"/>
    </source>
</evidence>
<evidence type="ECO:0000256" key="12">
    <source>
        <dbReference type="HAMAP-Rule" id="MF_03148"/>
    </source>
</evidence>
<comment type="function">
    <text evidence="8">Pyrophosphatase that hydrolyzes the non-canonical purine nucleotides inosine triphosphate (ITP), deoxyinosine triphosphate (dITP) as well as 2'-deoxy-N-6-hydroxylaminopurine triphosphate (dHAPTP) and xanthosine 5'-triphosphate (XTP) to their respective monophosphate derivatives. The enzyme does not distinguish between the deoxy- and ribose forms. Probably excludes non-canonical purines from RNA and DNA precursor pools, thus preventing their incorporation into RNA and DNA and avoiding chromosomal lesions.</text>
</comment>
<proteinExistence type="inferred from homology"/>
<keyword evidence="15" id="KW-1185">Reference proteome</keyword>
<dbReference type="GO" id="GO:0009204">
    <property type="term" value="P:deoxyribonucleoside triphosphate catabolic process"/>
    <property type="evidence" value="ECO:0007669"/>
    <property type="project" value="UniProtKB-UniRule"/>
</dbReference>
<comment type="similarity">
    <text evidence="1 12 13">Belongs to the HAM1 NTPase family.</text>
</comment>
<dbReference type="Gene3D" id="3.90.950.10">
    <property type="match status" value="1"/>
</dbReference>
<dbReference type="PANTHER" id="PTHR11067">
    <property type="entry name" value="INOSINE TRIPHOSPHATE PYROPHOSPHATASE/HAM1 PROTEIN"/>
    <property type="match status" value="1"/>
</dbReference>
<dbReference type="InterPro" id="IPR029001">
    <property type="entry name" value="ITPase-like_fam"/>
</dbReference>
<feature type="binding site" evidence="12">
    <location>
        <position position="65"/>
    </location>
    <ligand>
        <name>Mg(2+)</name>
        <dbReference type="ChEBI" id="CHEBI:18420"/>
    </ligand>
</feature>
<comment type="subcellular location">
    <subcellularLocation>
        <location evidence="12">Cytoplasm</location>
    </subcellularLocation>
    <subcellularLocation>
        <location evidence="12">Nucleus</location>
    </subcellularLocation>
</comment>
<dbReference type="InterPro" id="IPR002637">
    <property type="entry name" value="RdgB/HAM1"/>
</dbReference>
<evidence type="ECO:0000256" key="9">
    <source>
        <dbReference type="ARBA" id="ARBA00093218"/>
    </source>
</evidence>
<dbReference type="GO" id="GO:0009117">
    <property type="term" value="P:nucleotide metabolic process"/>
    <property type="evidence" value="ECO:0007669"/>
    <property type="project" value="UniProtKB-KW"/>
</dbReference>
<organism evidence="14 15">
    <name type="scientific">Smittium culicis</name>
    <dbReference type="NCBI Taxonomy" id="133412"/>
    <lineage>
        <taxon>Eukaryota</taxon>
        <taxon>Fungi</taxon>
        <taxon>Fungi incertae sedis</taxon>
        <taxon>Zoopagomycota</taxon>
        <taxon>Kickxellomycotina</taxon>
        <taxon>Harpellomycetes</taxon>
        <taxon>Harpellales</taxon>
        <taxon>Legeriomycetaceae</taxon>
        <taxon>Smittium</taxon>
    </lineage>
</organism>
<dbReference type="GO" id="GO:0005737">
    <property type="term" value="C:cytoplasm"/>
    <property type="evidence" value="ECO:0007669"/>
    <property type="project" value="UniProtKB-SubCell"/>
</dbReference>
<feature type="binding site" evidence="12">
    <location>
        <begin position="169"/>
        <end position="170"/>
    </location>
    <ligand>
        <name>ITP</name>
        <dbReference type="ChEBI" id="CHEBI:61402"/>
    </ligand>
</feature>
<dbReference type="Pfam" id="PF01725">
    <property type="entry name" value="Ham1p_like"/>
    <property type="match status" value="1"/>
</dbReference>
<evidence type="ECO:0000256" key="1">
    <source>
        <dbReference type="ARBA" id="ARBA00008023"/>
    </source>
</evidence>
<feature type="binding site" evidence="12">
    <location>
        <begin position="65"/>
        <end position="66"/>
    </location>
    <ligand>
        <name>ITP</name>
        <dbReference type="ChEBI" id="CHEBI:61402"/>
    </ligand>
</feature>